<evidence type="ECO:0000313" key="1">
    <source>
        <dbReference type="EMBL" id="EPS44257.1"/>
    </source>
</evidence>
<dbReference type="Proteomes" id="UP000015100">
    <property type="component" value="Unassembled WGS sequence"/>
</dbReference>
<keyword evidence="2" id="KW-1185">Reference proteome</keyword>
<dbReference type="EMBL" id="AQGS01000055">
    <property type="protein sequence ID" value="EPS44257.1"/>
    <property type="molecule type" value="Genomic_DNA"/>
</dbReference>
<sequence length="52" mass="5763">MSLTKRIVVRDAERGLPPLKVPWVSKRSSPGMLAGKNRETDLEAVEENLLSS</sequence>
<comment type="caution">
    <text evidence="1">The sequence shown here is derived from an EMBL/GenBank/DDBJ whole genome shotgun (WGS) entry which is preliminary data.</text>
</comment>
<reference evidence="2" key="2">
    <citation type="submission" date="2013-04" db="EMBL/GenBank/DDBJ databases">
        <title>Genomic mechanisms accounting for the adaptation to parasitism in nematode-trapping fungi.</title>
        <authorList>
            <person name="Ahren D.G."/>
        </authorList>
    </citation>
    <scope>NUCLEOTIDE SEQUENCE [LARGE SCALE GENOMIC DNA]</scope>
    <source>
        <strain evidence="2">CBS 200.50</strain>
    </source>
</reference>
<evidence type="ECO:0000313" key="2">
    <source>
        <dbReference type="Proteomes" id="UP000015100"/>
    </source>
</evidence>
<name>S8C978_DACHA</name>
<dbReference type="HOGENOM" id="CLU_3087174_0_0_1"/>
<reference evidence="1 2" key="1">
    <citation type="journal article" date="2013" name="PLoS Genet.">
        <title>Genomic mechanisms accounting for the adaptation to parasitism in nematode-trapping fungi.</title>
        <authorList>
            <person name="Meerupati T."/>
            <person name="Andersson K.M."/>
            <person name="Friman E."/>
            <person name="Kumar D."/>
            <person name="Tunlid A."/>
            <person name="Ahren D."/>
        </authorList>
    </citation>
    <scope>NUCLEOTIDE SEQUENCE [LARGE SCALE GENOMIC DNA]</scope>
    <source>
        <strain evidence="1 2">CBS 200.50</strain>
    </source>
</reference>
<accession>S8C978</accession>
<protein>
    <submittedName>
        <fullName evidence="1">Uncharacterized protein</fullName>
    </submittedName>
</protein>
<gene>
    <name evidence="1" type="ORF">H072_1772</name>
</gene>
<proteinExistence type="predicted"/>
<organism evidence="1 2">
    <name type="scientific">Dactylellina haptotyla (strain CBS 200.50)</name>
    <name type="common">Nematode-trapping fungus</name>
    <name type="synonym">Monacrosporium haptotylum</name>
    <dbReference type="NCBI Taxonomy" id="1284197"/>
    <lineage>
        <taxon>Eukaryota</taxon>
        <taxon>Fungi</taxon>
        <taxon>Dikarya</taxon>
        <taxon>Ascomycota</taxon>
        <taxon>Pezizomycotina</taxon>
        <taxon>Orbiliomycetes</taxon>
        <taxon>Orbiliales</taxon>
        <taxon>Orbiliaceae</taxon>
        <taxon>Dactylellina</taxon>
    </lineage>
</organism>
<dbReference type="AlphaFoldDB" id="S8C978"/>